<evidence type="ECO:0000256" key="4">
    <source>
        <dbReference type="ARBA" id="ARBA00022801"/>
    </source>
</evidence>
<reference evidence="9" key="1">
    <citation type="submission" date="2025-08" db="UniProtKB">
        <authorList>
            <consortium name="RefSeq"/>
        </authorList>
    </citation>
    <scope>IDENTIFICATION</scope>
</reference>
<keyword evidence="3 5" id="KW-0479">Metal-binding</keyword>
<comment type="function">
    <text evidence="6">Cotranslationally removes the N-terminal methionine from nascent proteins. The N-terminal methionine is often cleaved when the second residue in the primary sequence is small and uncharged (Met-Ala-, Cys, Gly, Pro, Ser, Thr, or Val).</text>
</comment>
<dbReference type="Gene3D" id="3.90.230.10">
    <property type="entry name" value="Creatinase/methionine aminopeptidase superfamily"/>
    <property type="match status" value="1"/>
</dbReference>
<comment type="catalytic activity">
    <reaction evidence="5 6">
        <text>Release of N-terminal amino acids, preferentially methionine, from peptides and arylamides.</text>
        <dbReference type="EC" id="3.4.11.18"/>
    </reaction>
</comment>
<comment type="similarity">
    <text evidence="5">Belongs to the peptidase M24A family. Methionine aminopeptidase type 1 subfamily.</text>
</comment>
<evidence type="ECO:0000256" key="6">
    <source>
        <dbReference type="RuleBase" id="RU003653"/>
    </source>
</evidence>
<name>A0AAJ6YM29_9HYME</name>
<evidence type="ECO:0000256" key="3">
    <source>
        <dbReference type="ARBA" id="ARBA00022723"/>
    </source>
</evidence>
<gene>
    <name evidence="9" type="primary">LOC105364342</name>
</gene>
<evidence type="ECO:0000259" key="7">
    <source>
        <dbReference type="Pfam" id="PF00557"/>
    </source>
</evidence>
<dbReference type="Proteomes" id="UP000695007">
    <property type="component" value="Unplaced"/>
</dbReference>
<dbReference type="InterPro" id="IPR002467">
    <property type="entry name" value="Pept_M24A_MAP1"/>
</dbReference>
<feature type="binding site" evidence="5">
    <location>
        <position position="156"/>
    </location>
    <ligand>
        <name>a divalent metal cation</name>
        <dbReference type="ChEBI" id="CHEBI:60240"/>
        <label>2</label>
        <note>catalytic</note>
    </ligand>
</feature>
<feature type="binding site" evidence="5">
    <location>
        <position position="82"/>
    </location>
    <ligand>
        <name>a divalent metal cation</name>
        <dbReference type="ChEBI" id="CHEBI:60240"/>
        <label>1</label>
    </ligand>
</feature>
<proteinExistence type="inferred from homology"/>
<keyword evidence="2 5" id="KW-0645">Protease</keyword>
<dbReference type="CDD" id="cd01086">
    <property type="entry name" value="MetAP1"/>
    <property type="match status" value="1"/>
</dbReference>
<dbReference type="HAMAP" id="MF_01974">
    <property type="entry name" value="MetAP_1"/>
    <property type="match status" value="1"/>
</dbReference>
<evidence type="ECO:0000313" key="9">
    <source>
        <dbReference type="RefSeq" id="XP_011500543.1"/>
    </source>
</evidence>
<dbReference type="PROSITE" id="PS00680">
    <property type="entry name" value="MAP_1"/>
    <property type="match status" value="1"/>
</dbReference>
<evidence type="ECO:0000313" key="8">
    <source>
        <dbReference type="Proteomes" id="UP000695007"/>
    </source>
</evidence>
<evidence type="ECO:0000256" key="2">
    <source>
        <dbReference type="ARBA" id="ARBA00022670"/>
    </source>
</evidence>
<keyword evidence="8" id="KW-1185">Reference proteome</keyword>
<keyword evidence="4 5" id="KW-0378">Hydrolase</keyword>
<dbReference type="GO" id="GO:0004239">
    <property type="term" value="F:initiator methionyl aminopeptidase activity"/>
    <property type="evidence" value="ECO:0007669"/>
    <property type="project" value="UniProtKB-UniRule"/>
</dbReference>
<keyword evidence="1 5" id="KW-0031">Aminopeptidase</keyword>
<evidence type="ECO:0000256" key="1">
    <source>
        <dbReference type="ARBA" id="ARBA00022438"/>
    </source>
</evidence>
<dbReference type="Pfam" id="PF00557">
    <property type="entry name" value="Peptidase_M24"/>
    <property type="match status" value="1"/>
</dbReference>
<dbReference type="GeneID" id="105364342"/>
<dbReference type="GO" id="GO:0006508">
    <property type="term" value="P:proteolysis"/>
    <property type="evidence" value="ECO:0007669"/>
    <property type="project" value="UniProtKB-KW"/>
</dbReference>
<dbReference type="InterPro" id="IPR036005">
    <property type="entry name" value="Creatinase/aminopeptidase-like"/>
</dbReference>
<dbReference type="GO" id="GO:0046872">
    <property type="term" value="F:metal ion binding"/>
    <property type="evidence" value="ECO:0007669"/>
    <property type="project" value="UniProtKB-UniRule"/>
</dbReference>
<feature type="binding site" evidence="5">
    <location>
        <position position="219"/>
    </location>
    <ligand>
        <name>a divalent metal cation</name>
        <dbReference type="ChEBI" id="CHEBI:60240"/>
        <label>2</label>
        <note>catalytic</note>
    </ligand>
</feature>
<feature type="binding site" evidence="5">
    <location>
        <position position="219"/>
    </location>
    <ligand>
        <name>a divalent metal cation</name>
        <dbReference type="ChEBI" id="CHEBI:60240"/>
        <label>1</label>
    </ligand>
</feature>
<dbReference type="NCBIfam" id="TIGR00500">
    <property type="entry name" value="met_pdase_I"/>
    <property type="match status" value="1"/>
</dbReference>
<dbReference type="PRINTS" id="PR00599">
    <property type="entry name" value="MAPEPTIDASE"/>
</dbReference>
<sequence length="236" mass="26207">MMQSCLFAKRILKEIKSEVKPGITTDSLDKIVHEMIVNNGLYPSALNYQHFPKSICTSINNVACHGIPDDRPLKDGDILNIDVTVFLNGYHGDCSEMYEVGTVDSEGKQLIKAADICLQKAIAICKPNERFCSIGNIIEDTANELGYNVIPAYCGHGIGSYFHGAPDIYHFRNNDSKVMRPGMTFTIEPVLTQGSKEVGILEDNWTAVTIDYARTAQVEHTILITDYGCEILTRLE</sequence>
<feature type="binding site" evidence="5">
    <location>
        <position position="93"/>
    </location>
    <ligand>
        <name>a divalent metal cation</name>
        <dbReference type="ChEBI" id="CHEBI:60240"/>
        <label>1</label>
    </ligand>
</feature>
<dbReference type="RefSeq" id="XP_011500543.1">
    <property type="nucleotide sequence ID" value="XM_011502241.1"/>
</dbReference>
<dbReference type="KEGG" id="csol:105364342"/>
<dbReference type="PANTHER" id="PTHR43330">
    <property type="entry name" value="METHIONINE AMINOPEPTIDASE"/>
    <property type="match status" value="1"/>
</dbReference>
<evidence type="ECO:0000256" key="5">
    <source>
        <dbReference type="HAMAP-Rule" id="MF_03174"/>
    </source>
</evidence>
<protein>
    <recommendedName>
        <fullName evidence="6">Methionine aminopeptidase</fullName>
        <ecNumber evidence="6">3.4.11.18</ecNumber>
    </recommendedName>
</protein>
<dbReference type="PANTHER" id="PTHR43330:SF8">
    <property type="entry name" value="METHIONINE AMINOPEPTIDASE 1D, MITOCHONDRIAL"/>
    <property type="match status" value="1"/>
</dbReference>
<dbReference type="SUPFAM" id="SSF55920">
    <property type="entry name" value="Creatinase/aminopeptidase"/>
    <property type="match status" value="1"/>
</dbReference>
<feature type="binding site" evidence="5">
    <location>
        <position position="65"/>
    </location>
    <ligand>
        <name>substrate</name>
    </ligand>
</feature>
<dbReference type="InterPro" id="IPR001714">
    <property type="entry name" value="Pept_M24_MAP"/>
</dbReference>
<dbReference type="InterPro" id="IPR000994">
    <property type="entry name" value="Pept_M24"/>
</dbReference>
<feature type="binding site" evidence="5">
    <location>
        <position position="188"/>
    </location>
    <ligand>
        <name>a divalent metal cation</name>
        <dbReference type="ChEBI" id="CHEBI:60240"/>
        <label>2</label>
        <note>catalytic</note>
    </ligand>
</feature>
<feature type="domain" description="Peptidase M24" evidence="7">
    <location>
        <begin position="1"/>
        <end position="226"/>
    </location>
</feature>
<feature type="binding site" evidence="5">
    <location>
        <position position="163"/>
    </location>
    <ligand>
        <name>substrate</name>
    </ligand>
</feature>
<feature type="binding site" evidence="5">
    <location>
        <position position="93"/>
    </location>
    <ligand>
        <name>a divalent metal cation</name>
        <dbReference type="ChEBI" id="CHEBI:60240"/>
        <label>2</label>
        <note>catalytic</note>
    </ligand>
</feature>
<organism evidence="8 9">
    <name type="scientific">Ceratosolen solmsi marchali</name>
    <dbReference type="NCBI Taxonomy" id="326594"/>
    <lineage>
        <taxon>Eukaryota</taxon>
        <taxon>Metazoa</taxon>
        <taxon>Ecdysozoa</taxon>
        <taxon>Arthropoda</taxon>
        <taxon>Hexapoda</taxon>
        <taxon>Insecta</taxon>
        <taxon>Pterygota</taxon>
        <taxon>Neoptera</taxon>
        <taxon>Endopterygota</taxon>
        <taxon>Hymenoptera</taxon>
        <taxon>Apocrita</taxon>
        <taxon>Proctotrupomorpha</taxon>
        <taxon>Chalcidoidea</taxon>
        <taxon>Agaonidae</taxon>
        <taxon>Agaoninae</taxon>
        <taxon>Ceratosolen</taxon>
    </lineage>
</organism>
<accession>A0AAJ6YM29</accession>
<dbReference type="GO" id="GO:0070006">
    <property type="term" value="F:metalloaminopeptidase activity"/>
    <property type="evidence" value="ECO:0007669"/>
    <property type="project" value="UniProtKB-UniRule"/>
</dbReference>
<comment type="cofactor">
    <cofactor evidence="5">
        <name>Co(2+)</name>
        <dbReference type="ChEBI" id="CHEBI:48828"/>
    </cofactor>
    <cofactor evidence="5">
        <name>Zn(2+)</name>
        <dbReference type="ChEBI" id="CHEBI:29105"/>
    </cofactor>
    <cofactor evidence="5">
        <name>Mn(2+)</name>
        <dbReference type="ChEBI" id="CHEBI:29035"/>
    </cofactor>
    <cofactor evidence="5">
        <name>Fe(2+)</name>
        <dbReference type="ChEBI" id="CHEBI:29033"/>
    </cofactor>
    <text evidence="5">Binds 2 divalent metal cations per subunit. Has a high-affinity and a low affinity metal-binding site. The true nature of the physiological cofactor is under debate. The enzyme is active with cobalt, zinc, manganese or divalent iron ions. Most likely, methionine aminopeptidases function as mononuclear Fe(2+)-metalloproteases under physiological conditions, and the catalytically relevant metal-binding site has been assigned to the histidine-containing high-affinity site.</text>
</comment>
<dbReference type="EC" id="3.4.11.18" evidence="6"/>
<dbReference type="AlphaFoldDB" id="A0AAJ6YM29"/>